<dbReference type="EMBL" id="CYHC01000017">
    <property type="protein sequence ID" value="CUA90979.1"/>
    <property type="molecule type" value="Genomic_DNA"/>
</dbReference>
<organism evidence="1 2">
    <name type="scientific">Chelatococcus sambhunathii</name>
    <dbReference type="NCBI Taxonomy" id="363953"/>
    <lineage>
        <taxon>Bacteria</taxon>
        <taxon>Pseudomonadati</taxon>
        <taxon>Pseudomonadota</taxon>
        <taxon>Alphaproteobacteria</taxon>
        <taxon>Hyphomicrobiales</taxon>
        <taxon>Chelatococcaceae</taxon>
        <taxon>Chelatococcus</taxon>
    </lineage>
</organism>
<gene>
    <name evidence="1" type="ORF">Ga0061061_11729</name>
</gene>
<evidence type="ECO:0000313" key="2">
    <source>
        <dbReference type="Proteomes" id="UP000182178"/>
    </source>
</evidence>
<comment type="caution">
    <text evidence="1">The sequence shown here is derived from an EMBL/GenBank/DDBJ whole genome shotgun (WGS) entry which is preliminary data.</text>
</comment>
<dbReference type="RefSeq" id="WP_157672360.1">
    <property type="nucleotide sequence ID" value="NZ_CYHC01000017.1"/>
</dbReference>
<name>A0ABP2ADR5_9HYPH</name>
<proteinExistence type="predicted"/>
<keyword evidence="2" id="KW-1185">Reference proteome</keyword>
<dbReference type="Proteomes" id="UP000182178">
    <property type="component" value="Unassembled WGS sequence"/>
</dbReference>
<sequence>MQSLHQFLIDFRTRQWNALVAPRYRLINETATHMIFLHPTKGHRKIAKRRLGL</sequence>
<accession>A0ABP2ADR5</accession>
<reference evidence="1 2" key="1">
    <citation type="submission" date="2015-08" db="EMBL/GenBank/DDBJ databases">
        <authorList>
            <person name="Varghese N."/>
        </authorList>
    </citation>
    <scope>NUCLEOTIDE SEQUENCE [LARGE SCALE GENOMIC DNA]</scope>
    <source>
        <strain evidence="1 2">DSM 18167</strain>
    </source>
</reference>
<evidence type="ECO:0000313" key="1">
    <source>
        <dbReference type="EMBL" id="CUA90979.1"/>
    </source>
</evidence>
<protein>
    <submittedName>
        <fullName evidence="1">Uncharacterized protein</fullName>
    </submittedName>
</protein>